<dbReference type="OrthoDB" id="19092at2759"/>
<organism evidence="5">
    <name type="scientific">Absidia glauca</name>
    <name type="common">Pin mould</name>
    <dbReference type="NCBI Taxonomy" id="4829"/>
    <lineage>
        <taxon>Eukaryota</taxon>
        <taxon>Fungi</taxon>
        <taxon>Fungi incertae sedis</taxon>
        <taxon>Mucoromycota</taxon>
        <taxon>Mucoromycotina</taxon>
        <taxon>Mucoromycetes</taxon>
        <taxon>Mucorales</taxon>
        <taxon>Cunninghamellaceae</taxon>
        <taxon>Absidia</taxon>
    </lineage>
</organism>
<dbReference type="InterPro" id="IPR001452">
    <property type="entry name" value="SH3_domain"/>
</dbReference>
<dbReference type="Gene3D" id="2.30.30.40">
    <property type="entry name" value="SH3 Domains"/>
    <property type="match status" value="1"/>
</dbReference>
<dbReference type="SMART" id="SM00326">
    <property type="entry name" value="SH3"/>
    <property type="match status" value="1"/>
</dbReference>
<dbReference type="PROSITE" id="PS50002">
    <property type="entry name" value="SH3"/>
    <property type="match status" value="1"/>
</dbReference>
<feature type="compositionally biased region" description="Acidic residues" evidence="3">
    <location>
        <begin position="129"/>
        <end position="144"/>
    </location>
</feature>
<proteinExistence type="predicted"/>
<evidence type="ECO:0000256" key="2">
    <source>
        <dbReference type="PROSITE-ProRule" id="PRU00192"/>
    </source>
</evidence>
<protein>
    <recommendedName>
        <fullName evidence="4">SH3 domain-containing protein</fullName>
    </recommendedName>
</protein>
<evidence type="ECO:0000313" key="6">
    <source>
        <dbReference type="Proteomes" id="UP000078561"/>
    </source>
</evidence>
<evidence type="ECO:0000256" key="1">
    <source>
        <dbReference type="ARBA" id="ARBA00022443"/>
    </source>
</evidence>
<feature type="region of interest" description="Disordered" evidence="3">
    <location>
        <begin position="22"/>
        <end position="43"/>
    </location>
</feature>
<dbReference type="Pfam" id="PF00018">
    <property type="entry name" value="SH3_1"/>
    <property type="match status" value="1"/>
</dbReference>
<evidence type="ECO:0000313" key="5">
    <source>
        <dbReference type="EMBL" id="SAM02212.1"/>
    </source>
</evidence>
<dbReference type="InterPro" id="IPR036028">
    <property type="entry name" value="SH3-like_dom_sf"/>
</dbReference>
<feature type="compositionally biased region" description="Basic residues" evidence="3">
    <location>
        <begin position="22"/>
        <end position="37"/>
    </location>
</feature>
<evidence type="ECO:0000259" key="4">
    <source>
        <dbReference type="PROSITE" id="PS50002"/>
    </source>
</evidence>
<dbReference type="SUPFAM" id="SSF50044">
    <property type="entry name" value="SH3-domain"/>
    <property type="match status" value="1"/>
</dbReference>
<name>A0A168PDV4_ABSGL</name>
<dbReference type="Proteomes" id="UP000078561">
    <property type="component" value="Unassembled WGS sequence"/>
</dbReference>
<accession>A0A168PDV4</accession>
<reference evidence="5" key="1">
    <citation type="submission" date="2016-04" db="EMBL/GenBank/DDBJ databases">
        <authorList>
            <person name="Evans L.H."/>
            <person name="Alamgir A."/>
            <person name="Owens N."/>
            <person name="Weber N.D."/>
            <person name="Virtaneva K."/>
            <person name="Barbian K."/>
            <person name="Babar A."/>
            <person name="Rosenke K."/>
        </authorList>
    </citation>
    <scope>NUCLEOTIDE SEQUENCE [LARGE SCALE GENOMIC DNA]</scope>
    <source>
        <strain evidence="5">CBS 101.48</strain>
    </source>
</reference>
<evidence type="ECO:0000256" key="3">
    <source>
        <dbReference type="SAM" id="MobiDB-lite"/>
    </source>
</evidence>
<dbReference type="InParanoid" id="A0A168PDV4"/>
<sequence>MSLSPLSNFTVLIKKIARKSTLRRKTASKKQRSRSYHHTTITTATTTTTTTTLSQDQDLDSVSSCSSNEDEKLHINVPTTKLNDDKVEYLVVSPTSVEDDMKPTTMTITTTDSDLLLSLTTPAHNETQQNDDDDNDDDDDDDNDTTPSILIRDFAYPDASPLHHGKPAAIVPHSDSQISLSSSRFNGCQAKVLYDFTPETDHEIAMTAGQIIWIQYRQCAGWLIADVDDDTGLVPEAYIELL</sequence>
<keyword evidence="6" id="KW-1185">Reference proteome</keyword>
<feature type="domain" description="SH3" evidence="4">
    <location>
        <begin position="185"/>
        <end position="242"/>
    </location>
</feature>
<keyword evidence="1 2" id="KW-0728">SH3 domain</keyword>
<feature type="region of interest" description="Disordered" evidence="3">
    <location>
        <begin position="124"/>
        <end position="148"/>
    </location>
</feature>
<dbReference type="AlphaFoldDB" id="A0A168PDV4"/>
<dbReference type="EMBL" id="LT553750">
    <property type="protein sequence ID" value="SAM02212.1"/>
    <property type="molecule type" value="Genomic_DNA"/>
</dbReference>
<gene>
    <name evidence="5" type="primary">ABSGL_07983.1 scaffold 9429</name>
</gene>